<keyword evidence="3" id="KW-1185">Reference proteome</keyword>
<evidence type="ECO:0000313" key="3">
    <source>
        <dbReference type="Proteomes" id="UP000324222"/>
    </source>
</evidence>
<reference evidence="2 3" key="1">
    <citation type="submission" date="2019-05" db="EMBL/GenBank/DDBJ databases">
        <title>Another draft genome of Portunus trituberculatus and its Hox gene families provides insights of decapod evolution.</title>
        <authorList>
            <person name="Jeong J.-H."/>
            <person name="Song I."/>
            <person name="Kim S."/>
            <person name="Choi T."/>
            <person name="Kim D."/>
            <person name="Ryu S."/>
            <person name="Kim W."/>
        </authorList>
    </citation>
    <scope>NUCLEOTIDE SEQUENCE [LARGE SCALE GENOMIC DNA]</scope>
    <source>
        <tissue evidence="2">Muscle</tissue>
    </source>
</reference>
<sequence>MMREGAAFPSPPPPASQRAPPAPPRSSVKVWKERLDPRQQNKCQCLTCRTVNVTQQIKEEGDTKTGGSGAGTATRRCHSPSPSLPGEWADSVRRASGGAQQSAGRNEHVEVYECGKTASSSSSSSSGSNSEPQESYFNSLSENSRLTPAWARE</sequence>
<name>A0A5B7G0M4_PORTR</name>
<dbReference type="AlphaFoldDB" id="A0A5B7G0M4"/>
<evidence type="ECO:0000313" key="2">
    <source>
        <dbReference type="EMBL" id="MPC51039.1"/>
    </source>
</evidence>
<protein>
    <submittedName>
        <fullName evidence="2">Uncharacterized protein</fullName>
    </submittedName>
</protein>
<dbReference type="Proteomes" id="UP000324222">
    <property type="component" value="Unassembled WGS sequence"/>
</dbReference>
<dbReference type="EMBL" id="VSRR010009906">
    <property type="protein sequence ID" value="MPC51039.1"/>
    <property type="molecule type" value="Genomic_DNA"/>
</dbReference>
<evidence type="ECO:0000256" key="1">
    <source>
        <dbReference type="SAM" id="MobiDB-lite"/>
    </source>
</evidence>
<organism evidence="2 3">
    <name type="scientific">Portunus trituberculatus</name>
    <name type="common">Swimming crab</name>
    <name type="synonym">Neptunus trituberculatus</name>
    <dbReference type="NCBI Taxonomy" id="210409"/>
    <lineage>
        <taxon>Eukaryota</taxon>
        <taxon>Metazoa</taxon>
        <taxon>Ecdysozoa</taxon>
        <taxon>Arthropoda</taxon>
        <taxon>Crustacea</taxon>
        <taxon>Multicrustacea</taxon>
        <taxon>Malacostraca</taxon>
        <taxon>Eumalacostraca</taxon>
        <taxon>Eucarida</taxon>
        <taxon>Decapoda</taxon>
        <taxon>Pleocyemata</taxon>
        <taxon>Brachyura</taxon>
        <taxon>Eubrachyura</taxon>
        <taxon>Portunoidea</taxon>
        <taxon>Portunidae</taxon>
        <taxon>Portuninae</taxon>
        <taxon>Portunus</taxon>
    </lineage>
</organism>
<accession>A0A5B7G0M4</accession>
<feature type="compositionally biased region" description="Pro residues" evidence="1">
    <location>
        <begin position="9"/>
        <end position="24"/>
    </location>
</feature>
<feature type="region of interest" description="Disordered" evidence="1">
    <location>
        <begin position="1"/>
        <end position="28"/>
    </location>
</feature>
<proteinExistence type="predicted"/>
<comment type="caution">
    <text evidence="2">The sequence shown here is derived from an EMBL/GenBank/DDBJ whole genome shotgun (WGS) entry which is preliminary data.</text>
</comment>
<gene>
    <name evidence="2" type="ORF">E2C01_044876</name>
</gene>
<feature type="compositionally biased region" description="Low complexity" evidence="1">
    <location>
        <begin position="119"/>
        <end position="130"/>
    </location>
</feature>
<feature type="compositionally biased region" description="Polar residues" evidence="1">
    <location>
        <begin position="131"/>
        <end position="146"/>
    </location>
</feature>
<feature type="region of interest" description="Disordered" evidence="1">
    <location>
        <begin position="55"/>
        <end position="153"/>
    </location>
</feature>